<sequence>MTIKNGQIITLALPQTYCFLNYVNTDLIIHPLKSINLIKFKVILHSYSSRYLLQILTPHVCTDYTTDALLFIITRGHFNDVIKKMIETEKIIDYLKQLPLKTSFVWMDRQPVETYIVNTIFEQLTLF</sequence>
<accession>A0A6M3LV51</accession>
<gene>
    <name evidence="1" type="ORF">MM415B06235_0005</name>
</gene>
<dbReference type="EMBL" id="MT143495">
    <property type="protein sequence ID" value="QJA97454.1"/>
    <property type="molecule type" value="Genomic_DNA"/>
</dbReference>
<proteinExistence type="predicted"/>
<dbReference type="AlphaFoldDB" id="A0A6M3LV51"/>
<name>A0A6M3LV51_9ZZZZ</name>
<reference evidence="1" key="1">
    <citation type="submission" date="2020-03" db="EMBL/GenBank/DDBJ databases">
        <title>The deep terrestrial virosphere.</title>
        <authorList>
            <person name="Holmfeldt K."/>
            <person name="Nilsson E."/>
            <person name="Simone D."/>
            <person name="Lopez-Fernandez M."/>
            <person name="Wu X."/>
            <person name="de Brujin I."/>
            <person name="Lundin D."/>
            <person name="Andersson A."/>
            <person name="Bertilsson S."/>
            <person name="Dopson M."/>
        </authorList>
    </citation>
    <scope>NUCLEOTIDE SEQUENCE</scope>
    <source>
        <strain evidence="1">MM415B06235</strain>
    </source>
</reference>
<evidence type="ECO:0000313" key="1">
    <source>
        <dbReference type="EMBL" id="QJA97454.1"/>
    </source>
</evidence>
<organism evidence="1">
    <name type="scientific">viral metagenome</name>
    <dbReference type="NCBI Taxonomy" id="1070528"/>
    <lineage>
        <taxon>unclassified sequences</taxon>
        <taxon>metagenomes</taxon>
        <taxon>organismal metagenomes</taxon>
    </lineage>
</organism>
<protein>
    <submittedName>
        <fullName evidence="1">Uncharacterized protein</fullName>
    </submittedName>
</protein>